<gene>
    <name evidence="17" type="ORF">RFULGI_LOCUS7247</name>
</gene>
<feature type="domain" description="Peptidase M16 N-terminal" evidence="15">
    <location>
        <begin position="36"/>
        <end position="174"/>
    </location>
</feature>
<sequence length="437" mass="48439">MFSKALGRQFSRPFVSETTLSQPITRSTLISNGLTVATETNPYAQTATVGVWIDAGSRAENSKNNGAAHFLEHMAFKLELFIENIGAHLNAYTSREQTVYYAKTFKHDAASAVEILSDILQNSTLEESAIEREREVILREQEEVDKLLDEVVFDHLHATAFQGHSLGRTILGPKENILSLKREDLVDYIAKNYTADRMVLVGTGGIEHDELVKLAEKHFSSLPASSNALFSPYVEKPPFTGSEVRVRNDELPQAHIALAVESVGWTSPDYYTMLVAQAVIGTWDRSLGAAPHASSRLSHIVYKHHLANSYHAFNTSYSDTGLFGIYLVSENKTQLDDLVHFACKELWRLHTSVTEAEVERAKQQLKASLLLNLDGTTAIAEDIGRQLITTGKRHSPKEVESIVSNITASDVRRCAGEYIWDRDVAVVGVGPGIPYLK</sequence>
<dbReference type="Pfam" id="PF00675">
    <property type="entry name" value="Peptidase_M16"/>
    <property type="match status" value="1"/>
</dbReference>
<dbReference type="SUPFAM" id="SSF63411">
    <property type="entry name" value="LuxS/MPP-like metallohydrolase"/>
    <property type="match status" value="2"/>
</dbReference>
<keyword evidence="8" id="KW-0378">Hydrolase</keyword>
<comment type="function">
    <text evidence="14">Catalytic subunit of the essential mitochondrial processing protease (MPP), which cleaves the mitochondrial sequence off newly imported precursors proteins. Preferentially, cleaves after an arginine at position P2.</text>
</comment>
<proteinExistence type="inferred from homology"/>
<keyword evidence="10" id="KW-0809">Transit peptide</keyword>
<evidence type="ECO:0000259" key="15">
    <source>
        <dbReference type="Pfam" id="PF00675"/>
    </source>
</evidence>
<evidence type="ECO:0000313" key="17">
    <source>
        <dbReference type="EMBL" id="CAG8618024.1"/>
    </source>
</evidence>
<dbReference type="GO" id="GO:0005759">
    <property type="term" value="C:mitochondrial matrix"/>
    <property type="evidence" value="ECO:0007669"/>
    <property type="project" value="UniProtKB-ARBA"/>
</dbReference>
<dbReference type="GO" id="GO:0004222">
    <property type="term" value="F:metalloendopeptidase activity"/>
    <property type="evidence" value="ECO:0007669"/>
    <property type="project" value="UniProtKB-EC"/>
</dbReference>
<accession>A0A9N9CXC6</accession>
<reference evidence="17" key="1">
    <citation type="submission" date="2021-06" db="EMBL/GenBank/DDBJ databases">
        <authorList>
            <person name="Kallberg Y."/>
            <person name="Tangrot J."/>
            <person name="Rosling A."/>
        </authorList>
    </citation>
    <scope>NUCLEOTIDE SEQUENCE</scope>
    <source>
        <strain evidence="17">IN212</strain>
    </source>
</reference>
<evidence type="ECO:0000313" key="18">
    <source>
        <dbReference type="Proteomes" id="UP000789396"/>
    </source>
</evidence>
<keyword evidence="12" id="KW-0496">Mitochondrion</keyword>
<comment type="similarity">
    <text evidence="4">Belongs to the peptidase M16 family.</text>
</comment>
<dbReference type="GO" id="GO:0006627">
    <property type="term" value="P:protein processing involved in protein targeting to mitochondrion"/>
    <property type="evidence" value="ECO:0007669"/>
    <property type="project" value="TreeGrafter"/>
</dbReference>
<dbReference type="EMBL" id="CAJVPZ010010262">
    <property type="protein sequence ID" value="CAG8618024.1"/>
    <property type="molecule type" value="Genomic_DNA"/>
</dbReference>
<dbReference type="Pfam" id="PF05193">
    <property type="entry name" value="Peptidase_M16_C"/>
    <property type="match status" value="1"/>
</dbReference>
<evidence type="ECO:0000256" key="6">
    <source>
        <dbReference type="ARBA" id="ARBA00022670"/>
    </source>
</evidence>
<evidence type="ECO:0000256" key="1">
    <source>
        <dbReference type="ARBA" id="ARBA00001098"/>
    </source>
</evidence>
<keyword evidence="11" id="KW-0482">Metalloprotease</keyword>
<evidence type="ECO:0000256" key="10">
    <source>
        <dbReference type="ARBA" id="ARBA00022946"/>
    </source>
</evidence>
<dbReference type="FunFam" id="3.30.830.10:FF:000001">
    <property type="entry name" value="Mitochondrial-processing peptidase subunit beta, mitochondrial"/>
    <property type="match status" value="1"/>
</dbReference>
<evidence type="ECO:0000256" key="4">
    <source>
        <dbReference type="ARBA" id="ARBA00007261"/>
    </source>
</evidence>
<evidence type="ECO:0000259" key="16">
    <source>
        <dbReference type="Pfam" id="PF05193"/>
    </source>
</evidence>
<dbReference type="FunFam" id="3.30.830.10:FF:000002">
    <property type="entry name" value="Mitochondrial-processing peptidase subunit beta"/>
    <property type="match status" value="1"/>
</dbReference>
<dbReference type="InterPro" id="IPR011765">
    <property type="entry name" value="Pept_M16_N"/>
</dbReference>
<evidence type="ECO:0000256" key="8">
    <source>
        <dbReference type="ARBA" id="ARBA00022801"/>
    </source>
</evidence>
<organism evidence="17 18">
    <name type="scientific">Racocetra fulgida</name>
    <dbReference type="NCBI Taxonomy" id="60492"/>
    <lineage>
        <taxon>Eukaryota</taxon>
        <taxon>Fungi</taxon>
        <taxon>Fungi incertae sedis</taxon>
        <taxon>Mucoromycota</taxon>
        <taxon>Glomeromycotina</taxon>
        <taxon>Glomeromycetes</taxon>
        <taxon>Diversisporales</taxon>
        <taxon>Gigasporaceae</taxon>
        <taxon>Racocetra</taxon>
    </lineage>
</organism>
<dbReference type="InterPro" id="IPR011249">
    <property type="entry name" value="Metalloenz_LuxS/M16"/>
</dbReference>
<dbReference type="OrthoDB" id="10251424at2759"/>
<dbReference type="AlphaFoldDB" id="A0A9N9CXC6"/>
<protein>
    <recommendedName>
        <fullName evidence="5">mitochondrial processing peptidase</fullName>
        <ecNumber evidence="5">3.4.24.64</ecNumber>
    </recommendedName>
    <alternativeName>
        <fullName evidence="13">Beta-MPP</fullName>
    </alternativeName>
</protein>
<evidence type="ECO:0000256" key="7">
    <source>
        <dbReference type="ARBA" id="ARBA00022723"/>
    </source>
</evidence>
<evidence type="ECO:0000256" key="13">
    <source>
        <dbReference type="ARBA" id="ARBA00031018"/>
    </source>
</evidence>
<dbReference type="PANTHER" id="PTHR11851:SF149">
    <property type="entry name" value="GH01077P"/>
    <property type="match status" value="1"/>
</dbReference>
<comment type="cofactor">
    <cofactor evidence="2">
        <name>Zn(2+)</name>
        <dbReference type="ChEBI" id="CHEBI:29105"/>
    </cofactor>
</comment>
<keyword evidence="18" id="KW-1185">Reference proteome</keyword>
<comment type="caution">
    <text evidence="17">The sequence shown here is derived from an EMBL/GenBank/DDBJ whole genome shotgun (WGS) entry which is preliminary data.</text>
</comment>
<evidence type="ECO:0000256" key="14">
    <source>
        <dbReference type="ARBA" id="ARBA00045757"/>
    </source>
</evidence>
<evidence type="ECO:0000256" key="3">
    <source>
        <dbReference type="ARBA" id="ARBA00004173"/>
    </source>
</evidence>
<comment type="catalytic activity">
    <reaction evidence="1">
        <text>Release of N-terminal transit peptides from precursor proteins imported into the mitochondrion, typically with Arg in position P2.</text>
        <dbReference type="EC" id="3.4.24.64"/>
    </reaction>
</comment>
<feature type="domain" description="Peptidase M16 C-terminal" evidence="16">
    <location>
        <begin position="179"/>
        <end position="365"/>
    </location>
</feature>
<dbReference type="Gene3D" id="3.30.830.10">
    <property type="entry name" value="Metalloenzyme, LuxS/M16 peptidase-like"/>
    <property type="match status" value="2"/>
</dbReference>
<evidence type="ECO:0000256" key="9">
    <source>
        <dbReference type="ARBA" id="ARBA00022833"/>
    </source>
</evidence>
<dbReference type="PANTHER" id="PTHR11851">
    <property type="entry name" value="METALLOPROTEASE"/>
    <property type="match status" value="1"/>
</dbReference>
<dbReference type="InterPro" id="IPR007863">
    <property type="entry name" value="Peptidase_M16_C"/>
</dbReference>
<keyword evidence="6" id="KW-0645">Protease</keyword>
<name>A0A9N9CXC6_9GLOM</name>
<evidence type="ECO:0000256" key="12">
    <source>
        <dbReference type="ARBA" id="ARBA00023128"/>
    </source>
</evidence>
<comment type="subcellular location">
    <subcellularLocation>
        <location evidence="3">Mitochondrion</location>
    </subcellularLocation>
</comment>
<dbReference type="InterPro" id="IPR050361">
    <property type="entry name" value="MPP/UQCRC_Complex"/>
</dbReference>
<dbReference type="EC" id="3.4.24.64" evidence="5"/>
<dbReference type="GO" id="GO:0046872">
    <property type="term" value="F:metal ion binding"/>
    <property type="evidence" value="ECO:0007669"/>
    <property type="project" value="UniProtKB-KW"/>
</dbReference>
<evidence type="ECO:0000256" key="5">
    <source>
        <dbReference type="ARBA" id="ARBA00012299"/>
    </source>
</evidence>
<keyword evidence="7" id="KW-0479">Metal-binding</keyword>
<dbReference type="Proteomes" id="UP000789396">
    <property type="component" value="Unassembled WGS sequence"/>
</dbReference>
<evidence type="ECO:0000256" key="2">
    <source>
        <dbReference type="ARBA" id="ARBA00001947"/>
    </source>
</evidence>
<keyword evidence="9" id="KW-0862">Zinc</keyword>
<evidence type="ECO:0000256" key="11">
    <source>
        <dbReference type="ARBA" id="ARBA00023049"/>
    </source>
</evidence>